<comment type="caution">
    <text evidence="7">The sequence shown here is derived from an EMBL/GenBank/DDBJ whole genome shotgun (WGS) entry which is preliminary data.</text>
</comment>
<evidence type="ECO:0000256" key="1">
    <source>
        <dbReference type="ARBA" id="ARBA00004141"/>
    </source>
</evidence>
<gene>
    <name evidence="7" type="primary">dauA_18</name>
    <name evidence="7" type="ORF">SDC9_141512</name>
</gene>
<accession>A0A645DYE7</accession>
<protein>
    <submittedName>
        <fullName evidence="7">C4-dicarboxylic acid transporter DauA</fullName>
    </submittedName>
</protein>
<dbReference type="Pfam" id="PF00916">
    <property type="entry name" value="Sulfate_transp"/>
    <property type="match status" value="1"/>
</dbReference>
<evidence type="ECO:0000313" key="7">
    <source>
        <dbReference type="EMBL" id="MPM94366.1"/>
    </source>
</evidence>
<evidence type="ECO:0000256" key="3">
    <source>
        <dbReference type="ARBA" id="ARBA00022989"/>
    </source>
</evidence>
<evidence type="ECO:0000256" key="2">
    <source>
        <dbReference type="ARBA" id="ARBA00022692"/>
    </source>
</evidence>
<comment type="subcellular location">
    <subcellularLocation>
        <location evidence="1">Membrane</location>
        <topology evidence="1">Multi-pass membrane protein</topology>
    </subcellularLocation>
</comment>
<keyword evidence="2 5" id="KW-0812">Transmembrane</keyword>
<dbReference type="CDD" id="cd07042">
    <property type="entry name" value="STAS_SulP_like_sulfate_transporter"/>
    <property type="match status" value="1"/>
</dbReference>
<dbReference type="InterPro" id="IPR036513">
    <property type="entry name" value="STAS_dom_sf"/>
</dbReference>
<keyword evidence="3 5" id="KW-1133">Transmembrane helix</keyword>
<dbReference type="PROSITE" id="PS50801">
    <property type="entry name" value="STAS"/>
    <property type="match status" value="1"/>
</dbReference>
<reference evidence="7" key="1">
    <citation type="submission" date="2019-08" db="EMBL/GenBank/DDBJ databases">
        <authorList>
            <person name="Kucharzyk K."/>
            <person name="Murdoch R.W."/>
            <person name="Higgins S."/>
            <person name="Loffler F."/>
        </authorList>
    </citation>
    <scope>NUCLEOTIDE SEQUENCE</scope>
</reference>
<dbReference type="Pfam" id="PF01740">
    <property type="entry name" value="STAS"/>
    <property type="match status" value="1"/>
</dbReference>
<dbReference type="GO" id="GO:0016020">
    <property type="term" value="C:membrane"/>
    <property type="evidence" value="ECO:0007669"/>
    <property type="project" value="UniProtKB-SubCell"/>
</dbReference>
<dbReference type="InterPro" id="IPR001902">
    <property type="entry name" value="SLC26A/SulP_fam"/>
</dbReference>
<name>A0A645DYE7_9ZZZZ</name>
<feature type="transmembrane region" description="Helical" evidence="5">
    <location>
        <begin position="138"/>
        <end position="166"/>
    </location>
</feature>
<evidence type="ECO:0000256" key="4">
    <source>
        <dbReference type="ARBA" id="ARBA00023136"/>
    </source>
</evidence>
<dbReference type="AlphaFoldDB" id="A0A645DYE7"/>
<evidence type="ECO:0000259" key="6">
    <source>
        <dbReference type="PROSITE" id="PS50801"/>
    </source>
</evidence>
<dbReference type="PANTHER" id="PTHR11814">
    <property type="entry name" value="SULFATE TRANSPORTER"/>
    <property type="match status" value="1"/>
</dbReference>
<evidence type="ECO:0000256" key="5">
    <source>
        <dbReference type="SAM" id="Phobius"/>
    </source>
</evidence>
<proteinExistence type="predicted"/>
<organism evidence="7">
    <name type="scientific">bioreactor metagenome</name>
    <dbReference type="NCBI Taxonomy" id="1076179"/>
    <lineage>
        <taxon>unclassified sequences</taxon>
        <taxon>metagenomes</taxon>
        <taxon>ecological metagenomes</taxon>
    </lineage>
</organism>
<dbReference type="GO" id="GO:0055085">
    <property type="term" value="P:transmembrane transport"/>
    <property type="evidence" value="ECO:0007669"/>
    <property type="project" value="InterPro"/>
</dbReference>
<sequence length="306" mass="32924">MFVRLLSPAFSIAMLGMIESLLCGKSASRMTGKPFNSDQELVAQGVGNIILPFFGGIPATAAIARTSVAVKSGAVTRLTSIVHALVLVVSMFLLAPVMSAIPLSALAGVLMVTAFRMNEWHSIRYMFSRKFKGAILKYLVTMVATVVFDLTTAIALGVLVALLLLVRRLSKIEINLEAVDATRLSADGEEICRRFGNARVVYLSGAMIFANTQVVEAIPASIPEGCDAVFFSMRGVSYLDVSCAQAFEGVIKALHARDIRVGACGLSSETRRTMERSGILSLIGEENVYWSIDRALTQDCDCKAEA</sequence>
<dbReference type="InterPro" id="IPR011547">
    <property type="entry name" value="SLC26A/SulP_dom"/>
</dbReference>
<dbReference type="Gene3D" id="3.30.750.24">
    <property type="entry name" value="STAS domain"/>
    <property type="match status" value="1"/>
</dbReference>
<feature type="domain" description="STAS" evidence="6">
    <location>
        <begin position="200"/>
        <end position="299"/>
    </location>
</feature>
<keyword evidence="4 5" id="KW-0472">Membrane</keyword>
<dbReference type="InterPro" id="IPR002645">
    <property type="entry name" value="STAS_dom"/>
</dbReference>
<feature type="transmembrane region" description="Helical" evidence="5">
    <location>
        <begin position="42"/>
        <end position="63"/>
    </location>
</feature>
<dbReference type="SUPFAM" id="SSF52091">
    <property type="entry name" value="SpoIIaa-like"/>
    <property type="match status" value="1"/>
</dbReference>
<dbReference type="EMBL" id="VSSQ01041018">
    <property type="protein sequence ID" value="MPM94366.1"/>
    <property type="molecule type" value="Genomic_DNA"/>
</dbReference>